<evidence type="ECO:0000313" key="6">
    <source>
        <dbReference type="EMBL" id="KAF2287054.1"/>
    </source>
</evidence>
<feature type="compositionally biased region" description="Basic and acidic residues" evidence="4">
    <location>
        <begin position="72"/>
        <end position="86"/>
    </location>
</feature>
<name>A0A6A6KF48_HEVBR</name>
<dbReference type="Gene3D" id="2.60.40.790">
    <property type="match status" value="2"/>
</dbReference>
<evidence type="ECO:0000256" key="3">
    <source>
        <dbReference type="RuleBase" id="RU003616"/>
    </source>
</evidence>
<evidence type="ECO:0000256" key="4">
    <source>
        <dbReference type="SAM" id="MobiDB-lite"/>
    </source>
</evidence>
<dbReference type="Pfam" id="PF05678">
    <property type="entry name" value="VQ"/>
    <property type="match status" value="1"/>
</dbReference>
<feature type="region of interest" description="Disordered" evidence="4">
    <location>
        <begin position="51"/>
        <end position="86"/>
    </location>
</feature>
<proteinExistence type="inferred from homology"/>
<dbReference type="InterPro" id="IPR002068">
    <property type="entry name" value="A-crystallin/Hsp20_dom"/>
</dbReference>
<keyword evidence="1" id="KW-0346">Stress response</keyword>
<dbReference type="InterPro" id="IPR008889">
    <property type="entry name" value="VQ"/>
</dbReference>
<evidence type="ECO:0000259" key="5">
    <source>
        <dbReference type="PROSITE" id="PS01031"/>
    </source>
</evidence>
<protein>
    <recommendedName>
        <fullName evidence="5">SHSP domain-containing protein</fullName>
    </recommendedName>
</protein>
<dbReference type="AlphaFoldDB" id="A0A6A6KF48"/>
<dbReference type="SUPFAM" id="SSF49764">
    <property type="entry name" value="HSP20-like chaperones"/>
    <property type="match status" value="2"/>
</dbReference>
<dbReference type="Proteomes" id="UP000467840">
    <property type="component" value="Chromosome 3"/>
</dbReference>
<sequence>MGKKQSEASSKISKNERKQLNSSWIKVLRPKVYITDSSSFKGLVQELTGNGTAAISKPQTVDEKVTVTSTSSEDRGDPESSLERSLDSFEFRNQVISVPEEINQSYSKLIYMDDTTSDDLWVNQQEKISATYQDGVLTVTVDKKPLPEPKKPKTVEVEDDNVLLISGKRKREEEKEGAKYARMERRVRKFMRRFKLPENVNTDAISAVYQDGVLTVSVEKVPPPEPKKPKTIEVKIA</sequence>
<comment type="similarity">
    <text evidence="2 3">Belongs to the small heat shock protein (HSP20) family.</text>
</comment>
<comment type="caution">
    <text evidence="6">The sequence shown here is derived from an EMBL/GenBank/DDBJ whole genome shotgun (WGS) entry which is preliminary data.</text>
</comment>
<evidence type="ECO:0000256" key="2">
    <source>
        <dbReference type="PROSITE-ProRule" id="PRU00285"/>
    </source>
</evidence>
<gene>
    <name evidence="6" type="ORF">GH714_037247</name>
</gene>
<dbReference type="PANTHER" id="PTHR11527">
    <property type="entry name" value="HEAT-SHOCK PROTEIN 20 FAMILY MEMBER"/>
    <property type="match status" value="1"/>
</dbReference>
<accession>A0A6A6KF48</accession>
<organism evidence="6 7">
    <name type="scientific">Hevea brasiliensis</name>
    <name type="common">Para rubber tree</name>
    <name type="synonym">Siphonia brasiliensis</name>
    <dbReference type="NCBI Taxonomy" id="3981"/>
    <lineage>
        <taxon>Eukaryota</taxon>
        <taxon>Viridiplantae</taxon>
        <taxon>Streptophyta</taxon>
        <taxon>Embryophyta</taxon>
        <taxon>Tracheophyta</taxon>
        <taxon>Spermatophyta</taxon>
        <taxon>Magnoliopsida</taxon>
        <taxon>eudicotyledons</taxon>
        <taxon>Gunneridae</taxon>
        <taxon>Pentapetalae</taxon>
        <taxon>rosids</taxon>
        <taxon>fabids</taxon>
        <taxon>Malpighiales</taxon>
        <taxon>Euphorbiaceae</taxon>
        <taxon>Crotonoideae</taxon>
        <taxon>Micrandreae</taxon>
        <taxon>Hevea</taxon>
    </lineage>
</organism>
<feature type="region of interest" description="Disordered" evidence="4">
    <location>
        <begin position="1"/>
        <end position="20"/>
    </location>
</feature>
<keyword evidence="7" id="KW-1185">Reference proteome</keyword>
<evidence type="ECO:0000256" key="1">
    <source>
        <dbReference type="ARBA" id="ARBA00023016"/>
    </source>
</evidence>
<reference evidence="6 7" key="1">
    <citation type="journal article" date="2020" name="Mol. Plant">
        <title>The Chromosome-Based Rubber Tree Genome Provides New Insights into Spurge Genome Evolution and Rubber Biosynthesis.</title>
        <authorList>
            <person name="Liu J."/>
            <person name="Shi C."/>
            <person name="Shi C.C."/>
            <person name="Li W."/>
            <person name="Zhang Q.J."/>
            <person name="Zhang Y."/>
            <person name="Li K."/>
            <person name="Lu H.F."/>
            <person name="Shi C."/>
            <person name="Zhu S.T."/>
            <person name="Xiao Z.Y."/>
            <person name="Nan H."/>
            <person name="Yue Y."/>
            <person name="Zhu X.G."/>
            <person name="Wu Y."/>
            <person name="Hong X.N."/>
            <person name="Fan G.Y."/>
            <person name="Tong Y."/>
            <person name="Zhang D."/>
            <person name="Mao C.L."/>
            <person name="Liu Y.L."/>
            <person name="Hao S.J."/>
            <person name="Liu W.Q."/>
            <person name="Lv M.Q."/>
            <person name="Zhang H.B."/>
            <person name="Liu Y."/>
            <person name="Hu-Tang G.R."/>
            <person name="Wang J.P."/>
            <person name="Wang J.H."/>
            <person name="Sun Y.H."/>
            <person name="Ni S.B."/>
            <person name="Chen W.B."/>
            <person name="Zhang X.C."/>
            <person name="Jiao Y.N."/>
            <person name="Eichler E.E."/>
            <person name="Li G.H."/>
            <person name="Liu X."/>
            <person name="Gao L.Z."/>
        </authorList>
    </citation>
    <scope>NUCLEOTIDE SEQUENCE [LARGE SCALE GENOMIC DNA]</scope>
    <source>
        <strain evidence="7">cv. GT1</strain>
        <tissue evidence="6">Leaf</tissue>
    </source>
</reference>
<dbReference type="PROSITE" id="PS01031">
    <property type="entry name" value="SHSP"/>
    <property type="match status" value="1"/>
</dbReference>
<dbReference type="Pfam" id="PF00011">
    <property type="entry name" value="HSP20"/>
    <property type="match status" value="1"/>
</dbReference>
<dbReference type="InterPro" id="IPR008978">
    <property type="entry name" value="HSP20-like_chaperone"/>
</dbReference>
<dbReference type="InterPro" id="IPR031107">
    <property type="entry name" value="Small_HSP"/>
</dbReference>
<feature type="domain" description="SHSP" evidence="5">
    <location>
        <begin position="119"/>
        <end position="237"/>
    </location>
</feature>
<evidence type="ECO:0000313" key="7">
    <source>
        <dbReference type="Proteomes" id="UP000467840"/>
    </source>
</evidence>
<dbReference type="EMBL" id="JAAGAX010000017">
    <property type="protein sequence ID" value="KAF2287054.1"/>
    <property type="molecule type" value="Genomic_DNA"/>
</dbReference>